<dbReference type="RefSeq" id="YP_010597907.1">
    <property type="nucleotide sequence ID" value="NC_069751.1"/>
</dbReference>
<organism evidence="2 3">
    <name type="scientific">Stenotrophomonas phage vB_SmaS-DLP_1</name>
    <dbReference type="NCBI Taxonomy" id="1642588"/>
    <lineage>
        <taxon>Viruses</taxon>
        <taxon>Duplodnaviria</taxon>
        <taxon>Heunggongvirae</taxon>
        <taxon>Uroviricota</taxon>
        <taxon>Caudoviricetes</taxon>
        <taxon>Jondennisvirinae</taxon>
        <taxon>Septimatrevirus</taxon>
        <taxon>Septimatrevirus DLP1</taxon>
    </lineage>
</organism>
<evidence type="ECO:0000313" key="3">
    <source>
        <dbReference type="Proteomes" id="UP000222392"/>
    </source>
</evidence>
<dbReference type="InterPro" id="IPR046787">
    <property type="entry name" value="DnaT_2"/>
</dbReference>
<protein>
    <recommendedName>
        <fullName evidence="1">Putative DnaT-like domain-containing protein</fullName>
    </recommendedName>
</protein>
<evidence type="ECO:0000313" key="2">
    <source>
        <dbReference type="EMBL" id="AKI28810.1"/>
    </source>
</evidence>
<sequence>MAITIVVEDGSGVTNANSYVSVADARIYASNRGVELPLDDDELAAMLIRSTDYLEAQACRYQGRRTSSAQALEWPRTGVFLNCDEVPSNVIPKSLIGAQVQLAIAINDGFDLQPNISPQDYVIREKVGPIDTEYADPTAVGIMPTFTAVNALLAPLFGECAANKFALRTIRV</sequence>
<dbReference type="Pfam" id="PF20557">
    <property type="entry name" value="DnaT_2"/>
    <property type="match status" value="1"/>
</dbReference>
<evidence type="ECO:0000259" key="1">
    <source>
        <dbReference type="Pfam" id="PF20557"/>
    </source>
</evidence>
<dbReference type="EMBL" id="KR537872">
    <property type="protein sequence ID" value="AKI28810.1"/>
    <property type="molecule type" value="Genomic_DNA"/>
</dbReference>
<feature type="domain" description="Putative DnaT-like" evidence="1">
    <location>
        <begin position="3"/>
        <end position="171"/>
    </location>
</feature>
<proteinExistence type="predicted"/>
<dbReference type="GeneID" id="77609575"/>
<keyword evidence="3" id="KW-1185">Reference proteome</keyword>
<name>A0A0M3MXF9_9CAUD</name>
<accession>A0A0M3MXF9</accession>
<dbReference type="KEGG" id="vg:77609575"/>
<dbReference type="Proteomes" id="UP000222392">
    <property type="component" value="Segment"/>
</dbReference>
<reference evidence="2 3" key="1">
    <citation type="journal article" date="2015" name="BMC Genomics">
        <title>The isolation and characterization of two Stenotrophomonas maltophilia bacteriophages capable of cross-taxonomic order infectivity.</title>
        <authorList>
            <person name="Peters D.L."/>
            <person name="Lynch K.H."/>
            <person name="Stothard P."/>
            <person name="Dennis J.J."/>
        </authorList>
    </citation>
    <scope>NUCLEOTIDE SEQUENCE [LARGE SCALE GENOMIC DNA]</scope>
</reference>